<dbReference type="Gene3D" id="3.30.70.270">
    <property type="match status" value="1"/>
</dbReference>
<dbReference type="InterPro" id="IPR043502">
    <property type="entry name" value="DNA/RNA_pol_sf"/>
</dbReference>
<dbReference type="Proteomes" id="UP000801492">
    <property type="component" value="Unassembled WGS sequence"/>
</dbReference>
<protein>
    <recommendedName>
        <fullName evidence="2">Reverse transcriptase/retrotransposon-derived protein RNase H-like domain-containing protein</fullName>
    </recommendedName>
</protein>
<reference evidence="3" key="1">
    <citation type="submission" date="2019-08" db="EMBL/GenBank/DDBJ databases">
        <title>The genome of the North American firefly Photinus pyralis.</title>
        <authorList>
            <consortium name="Photinus pyralis genome working group"/>
            <person name="Fallon T.R."/>
            <person name="Sander Lower S.E."/>
            <person name="Weng J.-K."/>
        </authorList>
    </citation>
    <scope>NUCLEOTIDE SEQUENCE</scope>
    <source>
        <strain evidence="3">TRF0915ILg1</strain>
        <tissue evidence="3">Whole body</tissue>
    </source>
</reference>
<dbReference type="GO" id="GO:0071897">
    <property type="term" value="P:DNA biosynthetic process"/>
    <property type="evidence" value="ECO:0007669"/>
    <property type="project" value="UniProtKB-ARBA"/>
</dbReference>
<dbReference type="InterPro" id="IPR041577">
    <property type="entry name" value="RT_RNaseH_2"/>
</dbReference>
<organism evidence="3 4">
    <name type="scientific">Ignelater luminosus</name>
    <name type="common">Cucubano</name>
    <name type="synonym">Pyrophorus luminosus</name>
    <dbReference type="NCBI Taxonomy" id="2038154"/>
    <lineage>
        <taxon>Eukaryota</taxon>
        <taxon>Metazoa</taxon>
        <taxon>Ecdysozoa</taxon>
        <taxon>Arthropoda</taxon>
        <taxon>Hexapoda</taxon>
        <taxon>Insecta</taxon>
        <taxon>Pterygota</taxon>
        <taxon>Neoptera</taxon>
        <taxon>Endopterygota</taxon>
        <taxon>Coleoptera</taxon>
        <taxon>Polyphaga</taxon>
        <taxon>Elateriformia</taxon>
        <taxon>Elateroidea</taxon>
        <taxon>Elateridae</taxon>
        <taxon>Agrypninae</taxon>
        <taxon>Pyrophorini</taxon>
        <taxon>Ignelater</taxon>
    </lineage>
</organism>
<dbReference type="PANTHER" id="PTHR37984:SF5">
    <property type="entry name" value="PROTEIN NYNRIN-LIKE"/>
    <property type="match status" value="1"/>
</dbReference>
<evidence type="ECO:0000313" key="3">
    <source>
        <dbReference type="EMBL" id="KAF2881047.1"/>
    </source>
</evidence>
<dbReference type="PANTHER" id="PTHR37984">
    <property type="entry name" value="PROTEIN CBG26694"/>
    <property type="match status" value="1"/>
</dbReference>
<evidence type="ECO:0000256" key="1">
    <source>
        <dbReference type="ARBA" id="ARBA00023268"/>
    </source>
</evidence>
<dbReference type="GO" id="GO:0003824">
    <property type="term" value="F:catalytic activity"/>
    <property type="evidence" value="ECO:0007669"/>
    <property type="project" value="UniProtKB-KW"/>
</dbReference>
<keyword evidence="4" id="KW-1185">Reference proteome</keyword>
<name>A0A8K0CB50_IGNLU</name>
<dbReference type="OrthoDB" id="6765319at2759"/>
<dbReference type="SUPFAM" id="SSF56672">
    <property type="entry name" value="DNA/RNA polymerases"/>
    <property type="match status" value="1"/>
</dbReference>
<feature type="domain" description="Reverse transcriptase/retrotransposon-derived protein RNase H-like" evidence="2">
    <location>
        <begin position="100"/>
        <end position="167"/>
    </location>
</feature>
<dbReference type="InterPro" id="IPR050951">
    <property type="entry name" value="Retrovirus_Pol_polyprotein"/>
</dbReference>
<gene>
    <name evidence="3" type="ORF">ILUMI_25125</name>
</gene>
<dbReference type="InterPro" id="IPR043128">
    <property type="entry name" value="Rev_trsase/Diguanyl_cyclase"/>
</dbReference>
<comment type="caution">
    <text evidence="3">The sequence shown here is derived from an EMBL/GenBank/DDBJ whole genome shotgun (WGS) entry which is preliminary data.</text>
</comment>
<dbReference type="EMBL" id="VTPC01090868">
    <property type="protein sequence ID" value="KAF2881047.1"/>
    <property type="molecule type" value="Genomic_DNA"/>
</dbReference>
<keyword evidence="1" id="KW-0511">Multifunctional enzyme</keyword>
<proteinExistence type="predicted"/>
<evidence type="ECO:0000313" key="4">
    <source>
        <dbReference type="Proteomes" id="UP000801492"/>
    </source>
</evidence>
<dbReference type="AlphaFoldDB" id="A0A8K0CB50"/>
<dbReference type="Pfam" id="PF17919">
    <property type="entry name" value="RT_RNaseH_2"/>
    <property type="match status" value="1"/>
</dbReference>
<accession>A0A8K0CB50</accession>
<evidence type="ECO:0000259" key="2">
    <source>
        <dbReference type="Pfam" id="PF17919"/>
    </source>
</evidence>
<sequence>MRQAYRVFSVVSMLLNRPPFRIKPVCGLFQHKIGKVLQGAKGTINYVNDIVVTGKDCTEHLNNLKEVLSRISYLGIRKDSVKIAAVVKAPRPESVTELGECEDVFTKAKQAITTERSLVHFDNNLPIKLVCNAINLEMGAVLLHIYKDGFEKPTYFTLWSLTKTKRKTFCNS</sequence>